<evidence type="ECO:0000313" key="12">
    <source>
        <dbReference type="Proteomes" id="UP000198242"/>
    </source>
</evidence>
<dbReference type="Gene3D" id="3.40.366.10">
    <property type="entry name" value="Malonyl-Coenzyme A Acyl Carrier Protein, domain 2"/>
    <property type="match status" value="1"/>
</dbReference>
<dbReference type="InterPro" id="IPR016035">
    <property type="entry name" value="Acyl_Trfase/lysoPLipase"/>
</dbReference>
<dbReference type="InterPro" id="IPR042104">
    <property type="entry name" value="PKS_dehydratase_sf"/>
</dbReference>
<feature type="active site" description="Proton donor; for dehydratase activity" evidence="6">
    <location>
        <position position="1171"/>
    </location>
</feature>
<dbReference type="InterPro" id="IPR049900">
    <property type="entry name" value="PKS_mFAS_DH"/>
</dbReference>
<dbReference type="PROSITE" id="PS52019">
    <property type="entry name" value="PKS_MFAS_DH"/>
    <property type="match status" value="1"/>
</dbReference>
<keyword evidence="1" id="KW-0596">Phosphopantetheine</keyword>
<dbReference type="InterPro" id="IPR016039">
    <property type="entry name" value="Thiolase-like"/>
</dbReference>
<dbReference type="InterPro" id="IPR014043">
    <property type="entry name" value="Acyl_transferase_dom"/>
</dbReference>
<keyword evidence="4" id="KW-0511">Multifunctional enzyme</keyword>
<dbReference type="Pfam" id="PF14765">
    <property type="entry name" value="PS-DH"/>
    <property type="match status" value="1"/>
</dbReference>
<dbReference type="InterPro" id="IPR036736">
    <property type="entry name" value="ACP-like_sf"/>
</dbReference>
<evidence type="ECO:0000256" key="7">
    <source>
        <dbReference type="SAM" id="MobiDB-lite"/>
    </source>
</evidence>
<dbReference type="GO" id="GO:0006633">
    <property type="term" value="P:fatty acid biosynthetic process"/>
    <property type="evidence" value="ECO:0007669"/>
    <property type="project" value="InterPro"/>
</dbReference>
<evidence type="ECO:0000259" key="10">
    <source>
        <dbReference type="PROSITE" id="PS52019"/>
    </source>
</evidence>
<dbReference type="SMART" id="SM00822">
    <property type="entry name" value="PKS_KR"/>
    <property type="match status" value="1"/>
</dbReference>
<name>A0A1C4WZ68_MICVI</name>
<accession>A0A1C4WZ68</accession>
<dbReference type="InterPro" id="IPR016036">
    <property type="entry name" value="Malonyl_transacylase_ACP-bd"/>
</dbReference>
<dbReference type="CDD" id="cd08956">
    <property type="entry name" value="KR_3_FAS_SDR_x"/>
    <property type="match status" value="1"/>
</dbReference>
<dbReference type="GO" id="GO:0031177">
    <property type="term" value="F:phosphopantetheine binding"/>
    <property type="evidence" value="ECO:0007669"/>
    <property type="project" value="InterPro"/>
</dbReference>
<feature type="compositionally biased region" description="Low complexity" evidence="7">
    <location>
        <begin position="1699"/>
        <end position="1708"/>
    </location>
</feature>
<feature type="region of interest" description="N-terminal hotdog fold" evidence="6">
    <location>
        <begin position="978"/>
        <end position="1098"/>
    </location>
</feature>
<feature type="domain" description="Carrier" evidence="8">
    <location>
        <begin position="7"/>
        <end position="81"/>
    </location>
</feature>
<evidence type="ECO:0000256" key="5">
    <source>
        <dbReference type="ARBA" id="ARBA00023315"/>
    </source>
</evidence>
<dbReference type="FunFam" id="3.40.47.10:FF:000019">
    <property type="entry name" value="Polyketide synthase type I"/>
    <property type="match status" value="1"/>
</dbReference>
<dbReference type="PROSITE" id="PS50075">
    <property type="entry name" value="CARRIER"/>
    <property type="match status" value="2"/>
</dbReference>
<dbReference type="InterPro" id="IPR018201">
    <property type="entry name" value="Ketoacyl_synth_AS"/>
</dbReference>
<dbReference type="SMART" id="SM00826">
    <property type="entry name" value="PKS_DH"/>
    <property type="match status" value="1"/>
</dbReference>
<evidence type="ECO:0000256" key="2">
    <source>
        <dbReference type="ARBA" id="ARBA00022553"/>
    </source>
</evidence>
<dbReference type="InterPro" id="IPR014030">
    <property type="entry name" value="Ketoacyl_synth_N"/>
</dbReference>
<proteinExistence type="predicted"/>
<dbReference type="InterPro" id="IPR020806">
    <property type="entry name" value="PKS_PP-bd"/>
</dbReference>
<dbReference type="Pfam" id="PF16197">
    <property type="entry name" value="KAsynt_C_assoc"/>
    <property type="match status" value="1"/>
</dbReference>
<feature type="active site" description="Proton acceptor; for dehydratase activity" evidence="6">
    <location>
        <position position="1009"/>
    </location>
</feature>
<dbReference type="SMART" id="SM00827">
    <property type="entry name" value="PKS_AT"/>
    <property type="match status" value="1"/>
</dbReference>
<dbReference type="PROSITE" id="PS00012">
    <property type="entry name" value="PHOSPHOPANTETHEINE"/>
    <property type="match status" value="2"/>
</dbReference>
<evidence type="ECO:0000256" key="1">
    <source>
        <dbReference type="ARBA" id="ARBA00022450"/>
    </source>
</evidence>
<dbReference type="InterPro" id="IPR020807">
    <property type="entry name" value="PKS_DH"/>
</dbReference>
<dbReference type="FunFam" id="1.10.1200.10:FF:000007">
    <property type="entry name" value="Probable polyketide synthase pks17"/>
    <property type="match status" value="1"/>
</dbReference>
<dbReference type="GO" id="GO:0004315">
    <property type="term" value="F:3-oxoacyl-[acyl-carrier-protein] synthase activity"/>
    <property type="evidence" value="ECO:0007669"/>
    <property type="project" value="InterPro"/>
</dbReference>
<dbReference type="SUPFAM" id="SSF47336">
    <property type="entry name" value="ACP-like"/>
    <property type="match status" value="2"/>
</dbReference>
<dbReference type="InterPro" id="IPR036291">
    <property type="entry name" value="NAD(P)-bd_dom_sf"/>
</dbReference>
<dbReference type="SUPFAM" id="SSF52151">
    <property type="entry name" value="FabD/lysophospholipase-like"/>
    <property type="match status" value="1"/>
</dbReference>
<feature type="domain" description="Ketosynthase family 3 (KS3)" evidence="9">
    <location>
        <begin position="110"/>
        <end position="533"/>
    </location>
</feature>
<evidence type="ECO:0000259" key="9">
    <source>
        <dbReference type="PROSITE" id="PS52004"/>
    </source>
</evidence>
<feature type="domain" description="PKS/mFAS DH" evidence="10">
    <location>
        <begin position="978"/>
        <end position="1248"/>
    </location>
</feature>
<evidence type="ECO:0000256" key="4">
    <source>
        <dbReference type="ARBA" id="ARBA00023268"/>
    </source>
</evidence>
<gene>
    <name evidence="11" type="ORF">GA0074695_2872</name>
</gene>
<reference evidence="12" key="1">
    <citation type="submission" date="2016-06" db="EMBL/GenBank/DDBJ databases">
        <authorList>
            <person name="Varghese N."/>
            <person name="Submissions Spin"/>
        </authorList>
    </citation>
    <scope>NUCLEOTIDE SEQUENCE [LARGE SCALE GENOMIC DNA]</scope>
    <source>
        <strain evidence="12">DSM 43909</strain>
    </source>
</reference>
<dbReference type="GO" id="GO:0004312">
    <property type="term" value="F:fatty acid synthase activity"/>
    <property type="evidence" value="ECO:0007669"/>
    <property type="project" value="TreeGrafter"/>
</dbReference>
<dbReference type="PANTHER" id="PTHR43775">
    <property type="entry name" value="FATTY ACID SYNTHASE"/>
    <property type="match status" value="1"/>
</dbReference>
<dbReference type="PANTHER" id="PTHR43775:SF51">
    <property type="entry name" value="INACTIVE PHENOLPHTHIOCEROL SYNTHESIS POLYKETIDE SYNTHASE TYPE I PKS1-RELATED"/>
    <property type="match status" value="1"/>
</dbReference>
<dbReference type="Pfam" id="PF08659">
    <property type="entry name" value="KR"/>
    <property type="match status" value="1"/>
</dbReference>
<dbReference type="SUPFAM" id="SSF51735">
    <property type="entry name" value="NAD(P)-binding Rossmann-fold domains"/>
    <property type="match status" value="2"/>
</dbReference>
<protein>
    <submittedName>
        <fullName evidence="11">Acyl transferase domain-containing protein</fullName>
    </submittedName>
</protein>
<keyword evidence="3 11" id="KW-0808">Transferase</keyword>
<feature type="domain" description="Carrier" evidence="8">
    <location>
        <begin position="1738"/>
        <end position="1813"/>
    </location>
</feature>
<sequence>MGDFETQWWLDLVRTQAAEVLGRPRGEVTADGAFADLGFDSLTALELADRLSEASGLQLSGTLAFDYPNPSALAGYLAEQVGGPDTEPGQGHRVAPPMAGESEGIPSGGPEPIAIVAMACRFPGGTTTPEDFWSFLADGRDGVGPFPTDRGWDPQVFHPDPDRPGSTYARHGGFLYDAGDFDAGFFGLSPREALATDPQQRLMLEISWEALERAGIDPRTLRGSRTGVYTGVIASDYAPRLGAIPPQVAGFLMAGNASSIVSGRVSYTLGLEGPSLSVDTACSSSLVALHLAARSLRTGECDLALAGGVTVIGTPLVFTEFSRQRGLSPDGRCRSFAASADGTGWAEGAGVLVLERLADARRHGRRVLAVLRGSAVNSDGASNGLTAPNGPSQQRLIADALADAGLDAPDVDVVEAHGTGTRLGDPIEAQALIAAYGSGRQRPLWLGSVKSNIGHTQAAAGVAGVIKMVLALRHGRLPRTLHVDEPTPYVDWSAGPLRLLTDEQPWPAGGRPRRAAVSAFGISGTNAHVIVEEAPQDEPAAPTGSAAGPAPLVLSARTVPALREHARRLDAFLDAHPDLPARAAAAAAARRTAFEQRAVALDRDALAALAAGQDTPALVTDTASEGRLALLFPGQGSQRPGMGRELAAAEPRFAAALDEVCAALDRHLDRPIRAVIDGDPDLLDQTEYTQPALFAVEVALYRLLRHWGVRPDFVLGHSIGEITAAHVAAALSLDDAARLVVARGRLMQALPAGGAMAAIQATPQEVEPLIADPAGQVGLAAVNGPASVVIAGPQDAVQAVADAFAARGRRTTRLRVSHAFHSPLMEPMLADLAKLEADLTHRAPQIPLVSNETGLPVDMITPGHWSRHARQPVRFAQSVRRLREQGVTRFLEVGPGGVLSAMVLDSVGDLDPGDTTIAVPLLRGGRHERDSAWEAIARLFARGVDVDWPALVGGDVPPAQLPTYPFQHRRYWLTPAARPRLGQPVETPDAAVLLTGELSIAAQPWLAQHRIGGAIVVPGALLAELAARAGDHAGCPEVVELLLQAPLVLPEAGAVETRVVVAGTDGDPTRPVAIHARPPGGTWTPHATGTVAPVRTSDATRLKLWPPPGATPLDTDGFYDRLRAGGYDYGPAFQGVGRAWQRGDEIFADVTLPADAADATEGFLLHPALLDASLHALGLLGDNGADDPIALPFSWAGLQVHARGATALRVRLTRDGDGVDVVLADPSGAPVASVRHVALRPITPDRLAPGPSGSGGGYELRWVPAAPVRSDQPVVWLDELTAADQVPDLVFTELPPGGDDPHPTVAAALDLTHRWLADPRYGAARLAVVTRRAVADQPRDLAQAAAWGLLRSAQSEHPGRFALIDLDDDLASRQALAAAGAAGEPQVAVRAGRLQVPRLHPSTADRLAPEAGTPTAPGAVTRVGPRPWAPQGTVLVTGATGAIGRLVARHLVQRRRMRHLVLTSRRGADAPGVADLVSELTALGAESVRVVACDVADPAALTDLLASIPAEHPLTAVLHLAGVLDDGVVESQTPQRVAGVLRPKADGARQLHEQTRECDLAAFVLFSSAAGLLGSPGQSGYAAANAYVDALAEQRRAQGLPGQSLAWGLWELPDGMAEQVNATGLRRMRGIGLTPVPPERGLALLERALDSDAATRVLVDVDSALLDGHDRRSVPPVLHDLMATDRPSGADGAGLTASATTSIDPTTGGTPGPAGGTRAGGTDLARTLPGLAPAEQDRVLREMVLAEAATVLGHTSAADLDGTRSLPELGFDSLTAVELRNRLAAATGLTLPATLVLDHPTVRELVGYLRGELLPEQASTPLGVLEELTRLESSLANLMMDGVARKRLADALNQLLSLVDTESDKVDAAKDDFFDLLD</sequence>
<dbReference type="SMART" id="SM00825">
    <property type="entry name" value="PKS_KS"/>
    <property type="match status" value="1"/>
</dbReference>
<evidence type="ECO:0000256" key="3">
    <source>
        <dbReference type="ARBA" id="ARBA00022679"/>
    </source>
</evidence>
<dbReference type="SUPFAM" id="SSF55048">
    <property type="entry name" value="Probable ACP-binding domain of malonyl-CoA ACP transacylase"/>
    <property type="match status" value="1"/>
</dbReference>
<dbReference type="InterPro" id="IPR013968">
    <property type="entry name" value="PKS_KR"/>
</dbReference>
<feature type="compositionally biased region" description="Gly residues" evidence="7">
    <location>
        <begin position="1709"/>
        <end position="1719"/>
    </location>
</feature>
<dbReference type="Pfam" id="PF22953">
    <property type="entry name" value="SpnB_Rossmann"/>
    <property type="match status" value="1"/>
</dbReference>
<feature type="region of interest" description="Disordered" evidence="7">
    <location>
        <begin position="1400"/>
        <end position="1426"/>
    </location>
</feature>
<dbReference type="Gene3D" id="3.40.47.10">
    <property type="match status" value="1"/>
</dbReference>
<dbReference type="InterPro" id="IPR032821">
    <property type="entry name" value="PKS_assoc"/>
</dbReference>
<dbReference type="Pfam" id="PF00109">
    <property type="entry name" value="ketoacyl-synt"/>
    <property type="match status" value="1"/>
</dbReference>
<keyword evidence="5" id="KW-0012">Acyltransferase</keyword>
<dbReference type="FunFam" id="3.40.366.10:FF:000002">
    <property type="entry name" value="Probable polyketide synthase 2"/>
    <property type="match status" value="1"/>
</dbReference>
<dbReference type="InterPro" id="IPR057326">
    <property type="entry name" value="KR_dom"/>
</dbReference>
<dbReference type="InterPro" id="IPR050091">
    <property type="entry name" value="PKS_NRPS_Biosynth_Enz"/>
</dbReference>
<dbReference type="OrthoDB" id="3406074at2"/>
<dbReference type="Gene3D" id="3.10.129.110">
    <property type="entry name" value="Polyketide synthase dehydratase"/>
    <property type="match status" value="1"/>
</dbReference>
<dbReference type="EMBL" id="LT607411">
    <property type="protein sequence ID" value="SCF01444.1"/>
    <property type="molecule type" value="Genomic_DNA"/>
</dbReference>
<dbReference type="Pfam" id="PF21089">
    <property type="entry name" value="PKS_DH_N"/>
    <property type="match status" value="1"/>
</dbReference>
<dbReference type="CDD" id="cd00833">
    <property type="entry name" value="PKS"/>
    <property type="match status" value="1"/>
</dbReference>
<dbReference type="Pfam" id="PF00550">
    <property type="entry name" value="PP-binding"/>
    <property type="match status" value="2"/>
</dbReference>
<dbReference type="Gene3D" id="3.30.70.3290">
    <property type="match status" value="1"/>
</dbReference>
<dbReference type="Gene3D" id="1.10.1200.10">
    <property type="entry name" value="ACP-like"/>
    <property type="match status" value="2"/>
</dbReference>
<dbReference type="InterPro" id="IPR055123">
    <property type="entry name" value="SpnB-like_Rossmann"/>
</dbReference>
<dbReference type="SMART" id="SM00823">
    <property type="entry name" value="PKS_PP"/>
    <property type="match status" value="2"/>
</dbReference>
<feature type="compositionally biased region" description="Low complexity" evidence="7">
    <location>
        <begin position="1409"/>
        <end position="1419"/>
    </location>
</feature>
<dbReference type="InterPro" id="IPR020841">
    <property type="entry name" value="PKS_Beta-ketoAc_synthase_dom"/>
</dbReference>
<dbReference type="InterPro" id="IPR006162">
    <property type="entry name" value="Ppantetheine_attach_site"/>
</dbReference>
<keyword evidence="12" id="KW-1185">Reference proteome</keyword>
<dbReference type="PROSITE" id="PS00606">
    <property type="entry name" value="KS3_1"/>
    <property type="match status" value="1"/>
</dbReference>
<dbReference type="Pfam" id="PF02801">
    <property type="entry name" value="Ketoacyl-synt_C"/>
    <property type="match status" value="1"/>
</dbReference>
<dbReference type="Proteomes" id="UP000198242">
    <property type="component" value="Chromosome I"/>
</dbReference>
<dbReference type="InterPro" id="IPR009081">
    <property type="entry name" value="PP-bd_ACP"/>
</dbReference>
<evidence type="ECO:0000256" key="6">
    <source>
        <dbReference type="PROSITE-ProRule" id="PRU01363"/>
    </source>
</evidence>
<dbReference type="InterPro" id="IPR049551">
    <property type="entry name" value="PKS_DH_C"/>
</dbReference>
<organism evidence="11 12">
    <name type="scientific">Micromonospora viridifaciens</name>
    <dbReference type="NCBI Taxonomy" id="1881"/>
    <lineage>
        <taxon>Bacteria</taxon>
        <taxon>Bacillati</taxon>
        <taxon>Actinomycetota</taxon>
        <taxon>Actinomycetes</taxon>
        <taxon>Micromonosporales</taxon>
        <taxon>Micromonosporaceae</taxon>
        <taxon>Micromonospora</taxon>
    </lineage>
</organism>
<dbReference type="Pfam" id="PF00698">
    <property type="entry name" value="Acyl_transf_1"/>
    <property type="match status" value="1"/>
</dbReference>
<dbReference type="SUPFAM" id="SSF53901">
    <property type="entry name" value="Thiolase-like"/>
    <property type="match status" value="1"/>
</dbReference>
<dbReference type="InterPro" id="IPR014031">
    <property type="entry name" value="Ketoacyl_synth_C"/>
</dbReference>
<dbReference type="InterPro" id="IPR001227">
    <property type="entry name" value="Ac_transferase_dom_sf"/>
</dbReference>
<evidence type="ECO:0000259" key="8">
    <source>
        <dbReference type="PROSITE" id="PS50075"/>
    </source>
</evidence>
<keyword evidence="2" id="KW-0597">Phosphoprotein</keyword>
<feature type="region of interest" description="C-terminal hotdog fold" evidence="6">
    <location>
        <begin position="1110"/>
        <end position="1248"/>
    </location>
</feature>
<dbReference type="SMART" id="SM01294">
    <property type="entry name" value="PKS_PP_betabranch"/>
    <property type="match status" value="2"/>
</dbReference>
<dbReference type="InterPro" id="IPR049552">
    <property type="entry name" value="PKS_DH_N"/>
</dbReference>
<feature type="region of interest" description="Disordered" evidence="7">
    <location>
        <begin position="1685"/>
        <end position="1721"/>
    </location>
</feature>
<dbReference type="Gene3D" id="3.40.50.720">
    <property type="entry name" value="NAD(P)-binding Rossmann-like Domain"/>
    <property type="match status" value="1"/>
</dbReference>
<dbReference type="PROSITE" id="PS52004">
    <property type="entry name" value="KS3_2"/>
    <property type="match status" value="1"/>
</dbReference>
<evidence type="ECO:0000313" key="11">
    <source>
        <dbReference type="EMBL" id="SCF01444.1"/>
    </source>
</evidence>